<dbReference type="PANTHER" id="PTHR38478:SF1">
    <property type="entry name" value="ZINC DEPENDENT METALLOPROTEASE DOMAIN LIPOPROTEIN"/>
    <property type="match status" value="1"/>
</dbReference>
<name>A0A6I2L352_9BURK</name>
<dbReference type="SUPFAM" id="SSF55486">
    <property type="entry name" value="Metalloproteases ('zincins'), catalytic domain"/>
    <property type="match status" value="1"/>
</dbReference>
<dbReference type="InterPro" id="IPR033413">
    <property type="entry name" value="DUF5117"/>
</dbReference>
<proteinExistence type="predicted"/>
<keyword evidence="5" id="KW-1185">Reference proteome</keyword>
<dbReference type="GO" id="GO:0008237">
    <property type="term" value="F:metallopeptidase activity"/>
    <property type="evidence" value="ECO:0007669"/>
    <property type="project" value="InterPro"/>
</dbReference>
<protein>
    <submittedName>
        <fullName evidence="4">DUF5117 domain-containing protein</fullName>
    </submittedName>
</protein>
<reference evidence="4 5" key="1">
    <citation type="submission" date="2019-11" db="EMBL/GenBank/DDBJ databases">
        <title>Novel species isolated from a subtropical stream in China.</title>
        <authorList>
            <person name="Lu H."/>
        </authorList>
    </citation>
    <scope>NUCLEOTIDE SEQUENCE [LARGE SCALE GENOMIC DNA]</scope>
    <source>
        <strain evidence="4 5">FT80W</strain>
    </source>
</reference>
<dbReference type="Gene3D" id="3.40.390.10">
    <property type="entry name" value="Collagenase (Catalytic Domain)"/>
    <property type="match status" value="1"/>
</dbReference>
<feature type="signal peptide" evidence="1">
    <location>
        <begin position="1"/>
        <end position="21"/>
    </location>
</feature>
<keyword evidence="1" id="KW-0732">Signal</keyword>
<feature type="domain" description="EcxA zinc-binding" evidence="2">
    <location>
        <begin position="483"/>
        <end position="799"/>
    </location>
</feature>
<organism evidence="4 5">
    <name type="scientific">Duganella guangzhouensis</name>
    <dbReference type="NCBI Taxonomy" id="2666084"/>
    <lineage>
        <taxon>Bacteria</taxon>
        <taxon>Pseudomonadati</taxon>
        <taxon>Pseudomonadota</taxon>
        <taxon>Betaproteobacteria</taxon>
        <taxon>Burkholderiales</taxon>
        <taxon>Oxalobacteraceae</taxon>
        <taxon>Telluria group</taxon>
        <taxon>Duganella</taxon>
    </lineage>
</organism>
<evidence type="ECO:0000259" key="2">
    <source>
        <dbReference type="Pfam" id="PF16313"/>
    </source>
</evidence>
<dbReference type="InterPro" id="IPR032534">
    <property type="entry name" value="EcxA_zinc-bd"/>
</dbReference>
<evidence type="ECO:0000313" key="5">
    <source>
        <dbReference type="Proteomes" id="UP000433309"/>
    </source>
</evidence>
<dbReference type="Pfam" id="PF16313">
    <property type="entry name" value="DUF4953"/>
    <property type="match status" value="1"/>
</dbReference>
<comment type="caution">
    <text evidence="4">The sequence shown here is derived from an EMBL/GenBank/DDBJ whole genome shotgun (WGS) entry which is preliminary data.</text>
</comment>
<dbReference type="InterPro" id="IPR034032">
    <property type="entry name" value="Zn_MMP-like_bac"/>
</dbReference>
<dbReference type="PANTHER" id="PTHR38478">
    <property type="entry name" value="PEPTIDASE M1A AND M12B"/>
    <property type="match status" value="1"/>
</dbReference>
<evidence type="ECO:0000313" key="4">
    <source>
        <dbReference type="EMBL" id="MRW92558.1"/>
    </source>
</evidence>
<accession>A0A6I2L352</accession>
<dbReference type="Proteomes" id="UP000433309">
    <property type="component" value="Unassembled WGS sequence"/>
</dbReference>
<feature type="chain" id="PRO_5026139127" evidence="1">
    <location>
        <begin position="22"/>
        <end position="885"/>
    </location>
</feature>
<feature type="domain" description="DUF5117" evidence="3">
    <location>
        <begin position="121"/>
        <end position="324"/>
    </location>
</feature>
<sequence length="885" mass="97820">MFALKTLRAAVLAALSVPALAQEPVPTPPVPVPHSPEVPVVATTPLQTATTPTPTLVLPTAAPRPFADIIRGAAHVPGFLGLYQKEEKVWIELRPEQFDQPYFMSVNMPNGIGERGIYGSQMGLTQVVVFHRIGNLVQMIAKNTDYSARGGTPQALAVQQAFSDSLLAVAPVVSAPHPQSKAILVEANALLLGDIPSMTTRLETAFRMPYAMDARNSSFLTVRSDDSMTGFQVNAHFFVPRIAARPAVVSPVPGAVATPPFTLPDPRSMFLGFYYSFMPLPAQAMHGRRADDRIGHFVSTSQDFSDDVTPTTAVHLVQRWRLEKQDPAAPLSAPKQPIVYWIDANVPEKYRESVRQGILAWNAAFERIGFKDAIVVKQQTDKDRFDTMDARHASVRWFIGSDVGFAIGPRQIDPRSGEILDADIGMSDVFARGARRMIGEDSITLSPPQPEEARCDYMQESVTEMGFAMDVLEARGMLDMAGPEADALAQSYVKSVIMHEVGHTLGLRHNFRASTVYTLKQLQDPAFTKEHSLTGSVMDYTPFNLSLKGEQQGEYVASSLGPYDYWAIEYAYKTIEPAQEQEELARIASRSSEPQLAFGTDQDASGFNMDPDVNVYDLGSDPLAYFQRRLTISRELWDRVQRRTLKPGESYEVLRRSFDYGFAQFARTLPVVVKYVGGVTYLRDHAGTGRATFTPVALPRQREALRMLTDSLFKADSFQFSPETISRLAADNFTSRPRQDVSVGGRVLSLQATALDQLMSDSVAIRLLDSQEKVENHKQVLSLAELYGSLQNAVWSELKSGKDIGAMRRNLQREHLKRLVASLLRVSAGTPADVRSLQRENALRLQRELHTAMTRAISVEAKAHLSESYETLGQALKASMLRAGA</sequence>
<dbReference type="InterPro" id="IPR024079">
    <property type="entry name" value="MetalloPept_cat_dom_sf"/>
</dbReference>
<gene>
    <name evidence="4" type="ORF">GJ699_21395</name>
</gene>
<dbReference type="RefSeq" id="WP_154380046.1">
    <property type="nucleotide sequence ID" value="NZ_WKJK01000011.1"/>
</dbReference>
<dbReference type="CDD" id="cd04276">
    <property type="entry name" value="ZnMc_MMP_like_2"/>
    <property type="match status" value="1"/>
</dbReference>
<dbReference type="AlphaFoldDB" id="A0A6I2L352"/>
<dbReference type="Pfam" id="PF17148">
    <property type="entry name" value="DUF5117"/>
    <property type="match status" value="1"/>
</dbReference>
<evidence type="ECO:0000256" key="1">
    <source>
        <dbReference type="SAM" id="SignalP"/>
    </source>
</evidence>
<dbReference type="EMBL" id="WKJK01000011">
    <property type="protein sequence ID" value="MRW92558.1"/>
    <property type="molecule type" value="Genomic_DNA"/>
</dbReference>
<evidence type="ECO:0000259" key="3">
    <source>
        <dbReference type="Pfam" id="PF17148"/>
    </source>
</evidence>